<evidence type="ECO:0000256" key="7">
    <source>
        <dbReference type="ARBA" id="ARBA00022643"/>
    </source>
</evidence>
<reference evidence="13 14" key="1">
    <citation type="submission" date="2022-09" db="EMBL/GenBank/DDBJ databases">
        <authorList>
            <person name="Palmer J.M."/>
        </authorList>
    </citation>
    <scope>NUCLEOTIDE SEQUENCE [LARGE SCALE GENOMIC DNA]</scope>
    <source>
        <strain evidence="13 14">DSM 7382</strain>
    </source>
</reference>
<evidence type="ECO:0000313" key="14">
    <source>
        <dbReference type="Proteomes" id="UP001385951"/>
    </source>
</evidence>
<dbReference type="NCBIfam" id="TIGR01036">
    <property type="entry name" value="pyrD_sub2"/>
    <property type="match status" value="1"/>
</dbReference>
<dbReference type="Gene3D" id="3.20.20.70">
    <property type="entry name" value="Aldolase class I"/>
    <property type="match status" value="2"/>
</dbReference>
<sequence>MLRTHVSRRLLSQLSPRAPQRFASTSASSHSSPLRTGLYASVFAISTGLFAVYYFDSRSAIHRYVFTPAIRYALDPEAGHKFALKVLASGLAPRDTQEDDEILKAHLWDQQLSNPIGLAAGFDKDGEAVDGKSRFILFPHNSLKVKHMFHTGLFNLGFSWVEIGSVTPKPQPGNPKPRVFHLPTDHALINRYGFPSDGHTAVISRLRGRISTLFQEAFDQGVGPASLREGKLLAVNLGKNKSSPPDAVADFVEGVKKFAGLADVLVVNVSSPNTPGLRGLQTRTLLQGLLDEVTKARDETVALLGSTRIPKLILKVAPDLTESDALDIAEAVRTSTVDGIIVSNTTIQRPAELSDPNKNEVGGLSGPPLKALTLVTLKTLRANLPASIPIIGCGGISTGRDALDYAQAGASYVQLYTEFGYDGVGAIRRIKDELSEELKKLGMTWQDVVRESVQRTSLQEKVEAIPALKSEATVQLLIQEAEELKKLLDAFADKTADSSDNVARTVQTNAA</sequence>
<name>A0AAW0FY45_9APHY</name>
<dbReference type="SUPFAM" id="SSF51395">
    <property type="entry name" value="FMN-linked oxidoreductases"/>
    <property type="match status" value="1"/>
</dbReference>
<gene>
    <name evidence="13" type="ORF">QCA50_011939</name>
</gene>
<dbReference type="InterPro" id="IPR005720">
    <property type="entry name" value="Dihydroorotate_DH_cat"/>
</dbReference>
<dbReference type="Proteomes" id="UP001385951">
    <property type="component" value="Unassembled WGS sequence"/>
</dbReference>
<dbReference type="PANTHER" id="PTHR48109">
    <property type="entry name" value="DIHYDROOROTATE DEHYDROGENASE (QUINONE), MITOCHONDRIAL-RELATED"/>
    <property type="match status" value="1"/>
</dbReference>
<organism evidence="13 14">
    <name type="scientific">Cerrena zonata</name>
    <dbReference type="NCBI Taxonomy" id="2478898"/>
    <lineage>
        <taxon>Eukaryota</taxon>
        <taxon>Fungi</taxon>
        <taxon>Dikarya</taxon>
        <taxon>Basidiomycota</taxon>
        <taxon>Agaricomycotina</taxon>
        <taxon>Agaricomycetes</taxon>
        <taxon>Polyporales</taxon>
        <taxon>Cerrenaceae</taxon>
        <taxon>Cerrena</taxon>
    </lineage>
</organism>
<evidence type="ECO:0000256" key="3">
    <source>
        <dbReference type="ARBA" id="ARBA00005359"/>
    </source>
</evidence>
<evidence type="ECO:0000256" key="8">
    <source>
        <dbReference type="ARBA" id="ARBA00023002"/>
    </source>
</evidence>
<comment type="cofactor">
    <cofactor evidence="11">
        <name>FMN</name>
        <dbReference type="ChEBI" id="CHEBI:58210"/>
    </cofactor>
    <text evidence="11">Binds 1 FMN per subunit.</text>
</comment>
<keyword evidence="14" id="KW-1185">Reference proteome</keyword>
<evidence type="ECO:0000256" key="4">
    <source>
        <dbReference type="ARBA" id="ARBA00012791"/>
    </source>
</evidence>
<dbReference type="GO" id="GO:0106430">
    <property type="term" value="F:dihydroorotate dehydrogenase (quinone) activity"/>
    <property type="evidence" value="ECO:0007669"/>
    <property type="project" value="UniProtKB-EC"/>
</dbReference>
<keyword evidence="7 11" id="KW-0288">FMN</keyword>
<evidence type="ECO:0000256" key="9">
    <source>
        <dbReference type="ARBA" id="ARBA00023136"/>
    </source>
</evidence>
<dbReference type="PROSITE" id="PS00912">
    <property type="entry name" value="DHODEHASE_2"/>
    <property type="match status" value="1"/>
</dbReference>
<feature type="domain" description="Dihydroorotate dehydrogenase catalytic" evidence="12">
    <location>
        <begin position="152"/>
        <end position="438"/>
    </location>
</feature>
<keyword evidence="8 11" id="KW-0560">Oxidoreductase</keyword>
<comment type="caution">
    <text evidence="13">The sequence shown here is derived from an EMBL/GenBank/DDBJ whole genome shotgun (WGS) entry which is preliminary data.</text>
</comment>
<dbReference type="EC" id="1.3.5.2" evidence="4 11"/>
<dbReference type="PANTHER" id="PTHR48109:SF4">
    <property type="entry name" value="DIHYDROOROTATE DEHYDROGENASE (QUINONE), MITOCHONDRIAL"/>
    <property type="match status" value="1"/>
</dbReference>
<comment type="subcellular location">
    <subcellularLocation>
        <location evidence="1">Membrane</location>
    </subcellularLocation>
    <subcellularLocation>
        <location evidence="11">Mitochondrion inner membrane</location>
        <topology evidence="11">Single-pass membrane protein</topology>
    </subcellularLocation>
</comment>
<dbReference type="InterPro" id="IPR050074">
    <property type="entry name" value="DHO_dehydrogenase"/>
</dbReference>
<evidence type="ECO:0000256" key="1">
    <source>
        <dbReference type="ARBA" id="ARBA00004370"/>
    </source>
</evidence>
<keyword evidence="11" id="KW-0496">Mitochondrion</keyword>
<accession>A0AAW0FY45</accession>
<keyword evidence="6 11" id="KW-0285">Flavoprotein</keyword>
<dbReference type="InterPro" id="IPR001295">
    <property type="entry name" value="Dihydroorotate_DH_CS"/>
</dbReference>
<evidence type="ECO:0000256" key="10">
    <source>
        <dbReference type="ARBA" id="ARBA00048639"/>
    </source>
</evidence>
<dbReference type="AlphaFoldDB" id="A0AAW0FY45"/>
<comment type="catalytic activity">
    <reaction evidence="10 11">
        <text>(S)-dihydroorotate + a quinone = orotate + a quinol</text>
        <dbReference type="Rhea" id="RHEA:30187"/>
        <dbReference type="ChEBI" id="CHEBI:24646"/>
        <dbReference type="ChEBI" id="CHEBI:30839"/>
        <dbReference type="ChEBI" id="CHEBI:30864"/>
        <dbReference type="ChEBI" id="CHEBI:132124"/>
        <dbReference type="EC" id="1.3.5.2"/>
    </reaction>
</comment>
<evidence type="ECO:0000313" key="13">
    <source>
        <dbReference type="EMBL" id="KAK7685102.1"/>
    </source>
</evidence>
<dbReference type="EMBL" id="JASBNA010000022">
    <property type="protein sequence ID" value="KAK7685102.1"/>
    <property type="molecule type" value="Genomic_DNA"/>
</dbReference>
<protein>
    <recommendedName>
        <fullName evidence="5 11">Dihydroorotate dehydrogenase (quinone), mitochondrial</fullName>
        <shortName evidence="11">DHOdehase</shortName>
        <ecNumber evidence="4 11">1.3.5.2</ecNumber>
    </recommendedName>
</protein>
<evidence type="ECO:0000256" key="2">
    <source>
        <dbReference type="ARBA" id="ARBA00005161"/>
    </source>
</evidence>
<keyword evidence="9" id="KW-0472">Membrane</keyword>
<comment type="similarity">
    <text evidence="3 11">Belongs to the dihydroorotate dehydrogenase family. Type 2 subfamily.</text>
</comment>
<dbReference type="Pfam" id="PF01180">
    <property type="entry name" value="DHO_dh"/>
    <property type="match status" value="1"/>
</dbReference>
<dbReference type="CDD" id="cd04738">
    <property type="entry name" value="DHOD_2_like"/>
    <property type="match status" value="1"/>
</dbReference>
<evidence type="ECO:0000256" key="6">
    <source>
        <dbReference type="ARBA" id="ARBA00022630"/>
    </source>
</evidence>
<dbReference type="InterPro" id="IPR013785">
    <property type="entry name" value="Aldolase_TIM"/>
</dbReference>
<evidence type="ECO:0000259" key="12">
    <source>
        <dbReference type="Pfam" id="PF01180"/>
    </source>
</evidence>
<dbReference type="InterPro" id="IPR005719">
    <property type="entry name" value="Dihydroorotate_DH_2"/>
</dbReference>
<evidence type="ECO:0000256" key="11">
    <source>
        <dbReference type="RuleBase" id="RU361255"/>
    </source>
</evidence>
<dbReference type="PROSITE" id="PS00911">
    <property type="entry name" value="DHODEHASE_1"/>
    <property type="match status" value="1"/>
</dbReference>
<comment type="pathway">
    <text evidence="2 11">Pyrimidine metabolism; UMP biosynthesis via de novo pathway; orotate from (S)-dihydroorotate (quinone route): step 1/1.</text>
</comment>
<dbReference type="GO" id="GO:0009220">
    <property type="term" value="P:pyrimidine ribonucleotide biosynthetic process"/>
    <property type="evidence" value="ECO:0007669"/>
    <property type="project" value="TreeGrafter"/>
</dbReference>
<proteinExistence type="inferred from homology"/>
<evidence type="ECO:0000256" key="5">
    <source>
        <dbReference type="ARBA" id="ARBA00017599"/>
    </source>
</evidence>
<dbReference type="GO" id="GO:0005743">
    <property type="term" value="C:mitochondrial inner membrane"/>
    <property type="evidence" value="ECO:0007669"/>
    <property type="project" value="UniProtKB-SubCell"/>
</dbReference>
<dbReference type="GO" id="GO:0006207">
    <property type="term" value="P:'de novo' pyrimidine nucleobase biosynthetic process"/>
    <property type="evidence" value="ECO:0007669"/>
    <property type="project" value="InterPro"/>
</dbReference>
<keyword evidence="11" id="KW-0999">Mitochondrion inner membrane</keyword>